<feature type="chain" id="PRO_5020800374" evidence="1">
    <location>
        <begin position="17"/>
        <end position="511"/>
    </location>
</feature>
<evidence type="ECO:0000313" key="2">
    <source>
        <dbReference type="EMBL" id="TBU05988.1"/>
    </source>
</evidence>
<organism evidence="2 3">
    <name type="scientific">Hamiltosporidium magnivora</name>
    <dbReference type="NCBI Taxonomy" id="148818"/>
    <lineage>
        <taxon>Eukaryota</taxon>
        <taxon>Fungi</taxon>
        <taxon>Fungi incertae sedis</taxon>
        <taxon>Microsporidia</taxon>
        <taxon>Dubosqiidae</taxon>
        <taxon>Hamiltosporidium</taxon>
    </lineage>
</organism>
<proteinExistence type="predicted"/>
<dbReference type="EMBL" id="PIXR01000582">
    <property type="protein sequence ID" value="TBU05988.1"/>
    <property type="molecule type" value="Genomic_DNA"/>
</dbReference>
<dbReference type="VEuPathDB" id="MicrosporidiaDB:CWI36_0834p0010"/>
<sequence>MVIFYWIVFINYMASAARRNSKPTKALNKTTPPKPKTKSRITYLHDIAIYLKGCNSLHFRIENHKELNSIATLFAEKYNLKEKIIPRLIAKVNEYKDIIFEKDVRKLYLICFIEINIFLKEQKEELFYKKTDLNTNMFYDKVFEFLKNFTFSNLDDIETNLPEYVYNQMERVLAKSVGQKINSEFVESFISKLKYIDSDENAVIITYLFNKYTKILFKILKYFDEYHKARKFLKNGESISLSTTCGINGQITFNKAIFNAEFLEKGYDNLVLLDKLTALICNSSVYLSEKMCFNGLNKQANHDQFDLFFDGFDTYNLFELNTAEPAENFKQKFIDFLKLNTIKKFEKVKNDISRTKIYFFLNCFKNHISFITTHCEISSSDFDLYLVFEDIRRFDCDKIFQKYELPLDLSRDLSPNQTTMSRDDIMEKFKKASFSIFIFLIRDLLNNNSCYKSAGFSIKAANFSNEWTLVQSFDFFHQEKIIKNKRLAICFIKFFYNFQNLHSYILKPKII</sequence>
<name>A0A4Q9LDJ3_9MICR</name>
<accession>A0A4Q9LDJ3</accession>
<dbReference type="Proteomes" id="UP000293045">
    <property type="component" value="Unassembled WGS sequence"/>
</dbReference>
<gene>
    <name evidence="2" type="ORF">CWI39_0582p0010</name>
</gene>
<reference evidence="2 3" key="1">
    <citation type="submission" date="2017-12" db="EMBL/GenBank/DDBJ databases">
        <authorList>
            <person name="Pombert J.-F."/>
            <person name="Haag K.L."/>
            <person name="Ebert D."/>
        </authorList>
    </citation>
    <scope>NUCLEOTIDE SEQUENCE [LARGE SCALE GENOMIC DNA]</scope>
    <source>
        <strain evidence="2">IL-BN-2</strain>
    </source>
</reference>
<evidence type="ECO:0000256" key="1">
    <source>
        <dbReference type="SAM" id="SignalP"/>
    </source>
</evidence>
<evidence type="ECO:0000313" key="3">
    <source>
        <dbReference type="Proteomes" id="UP000293045"/>
    </source>
</evidence>
<feature type="signal peptide" evidence="1">
    <location>
        <begin position="1"/>
        <end position="16"/>
    </location>
</feature>
<dbReference type="VEuPathDB" id="MicrosporidiaDB:CWI39_0582p0010"/>
<keyword evidence="1" id="KW-0732">Signal</keyword>
<protein>
    <submittedName>
        <fullName evidence="2">Uncharacterized protein</fullName>
    </submittedName>
</protein>
<comment type="caution">
    <text evidence="2">The sequence shown here is derived from an EMBL/GenBank/DDBJ whole genome shotgun (WGS) entry which is preliminary data.</text>
</comment>
<dbReference type="AlphaFoldDB" id="A0A4Q9LDJ3"/>